<organism evidence="1 2">
    <name type="scientific">Rhizophagus irregularis</name>
    <dbReference type="NCBI Taxonomy" id="588596"/>
    <lineage>
        <taxon>Eukaryota</taxon>
        <taxon>Fungi</taxon>
        <taxon>Fungi incertae sedis</taxon>
        <taxon>Mucoromycota</taxon>
        <taxon>Glomeromycotina</taxon>
        <taxon>Glomeromycetes</taxon>
        <taxon>Glomerales</taxon>
        <taxon>Glomeraceae</taxon>
        <taxon>Rhizophagus</taxon>
    </lineage>
</organism>
<comment type="caution">
    <text evidence="1">The sequence shown here is derived from an EMBL/GenBank/DDBJ whole genome shotgun (WGS) entry which is preliminary data.</text>
</comment>
<dbReference type="VEuPathDB" id="FungiDB:RhiirFUN_011418"/>
<evidence type="ECO:0000313" key="2">
    <source>
        <dbReference type="Proteomes" id="UP000234323"/>
    </source>
</evidence>
<proteinExistence type="predicted"/>
<reference evidence="1 2" key="1">
    <citation type="submission" date="2015-10" db="EMBL/GenBank/DDBJ databases">
        <title>Genome analyses suggest a sexual origin of heterokaryosis in a supposedly ancient asexual fungus.</title>
        <authorList>
            <person name="Ropars J."/>
            <person name="Sedzielewska K."/>
            <person name="Noel J."/>
            <person name="Charron P."/>
            <person name="Farinelli L."/>
            <person name="Marton T."/>
            <person name="Kruger M."/>
            <person name="Pelin A."/>
            <person name="Brachmann A."/>
            <person name="Corradi N."/>
        </authorList>
    </citation>
    <scope>NUCLEOTIDE SEQUENCE [LARGE SCALE GENOMIC DNA]</scope>
    <source>
        <strain evidence="1 2">A4</strain>
    </source>
</reference>
<gene>
    <name evidence="1" type="ORF">RhiirA4_460406</name>
</gene>
<protein>
    <submittedName>
        <fullName evidence="1">Uncharacterized protein</fullName>
    </submittedName>
</protein>
<dbReference type="AlphaFoldDB" id="A0A2I1GGL2"/>
<keyword evidence="2" id="KW-1185">Reference proteome</keyword>
<dbReference type="VEuPathDB" id="FungiDB:FUN_013961"/>
<name>A0A2I1GGL2_9GLOM</name>
<dbReference type="Proteomes" id="UP000234323">
    <property type="component" value="Unassembled WGS sequence"/>
</dbReference>
<evidence type="ECO:0000313" key="1">
    <source>
        <dbReference type="EMBL" id="PKY45748.1"/>
    </source>
</evidence>
<accession>A0A2I1GGL2</accession>
<dbReference type="VEuPathDB" id="FungiDB:RhiirA1_466679"/>
<sequence length="152" mass="18150">MELIIGIIYGSHEEVKLLQNINFSFLKILYEKSEVLIGKDKDEDTEELINELWVFCFNALKKEFWIKRCNEVNELEQSLGIKKSADKRVRKFKDRDIESEDKNIEIKRKKLKINEKYKKRENDIKLVTKDKIIGRFTEGKDTKSWNLIPKLV</sequence>
<dbReference type="EMBL" id="LLXI01000406">
    <property type="protein sequence ID" value="PKY45748.1"/>
    <property type="molecule type" value="Genomic_DNA"/>
</dbReference>